<organism evidence="2 3">
    <name type="scientific">Pseudoclavibacter chungangensis</name>
    <dbReference type="NCBI Taxonomy" id="587635"/>
    <lineage>
        <taxon>Bacteria</taxon>
        <taxon>Bacillati</taxon>
        <taxon>Actinomycetota</taxon>
        <taxon>Actinomycetes</taxon>
        <taxon>Micrococcales</taxon>
        <taxon>Microbacteriaceae</taxon>
        <taxon>Pseudoclavibacter</taxon>
    </lineage>
</organism>
<feature type="transmembrane region" description="Helical" evidence="1">
    <location>
        <begin position="40"/>
        <end position="64"/>
    </location>
</feature>
<reference evidence="2 3" key="1">
    <citation type="submission" date="2019-09" db="EMBL/GenBank/DDBJ databases">
        <title>Phylogeny of genus Pseudoclavibacter and closely related genus.</title>
        <authorList>
            <person name="Li Y."/>
        </authorList>
    </citation>
    <scope>NUCLEOTIDE SEQUENCE [LARGE SCALE GENOMIC DNA]</scope>
    <source>
        <strain evidence="2 3">DSM 23821</strain>
    </source>
</reference>
<feature type="transmembrane region" description="Helical" evidence="1">
    <location>
        <begin position="76"/>
        <end position="99"/>
    </location>
</feature>
<dbReference type="Proteomes" id="UP000467240">
    <property type="component" value="Unassembled WGS sequence"/>
</dbReference>
<evidence type="ECO:0008006" key="4">
    <source>
        <dbReference type="Google" id="ProtNLM"/>
    </source>
</evidence>
<dbReference type="InterPro" id="IPR049713">
    <property type="entry name" value="Pr6Pr-like"/>
</dbReference>
<evidence type="ECO:0000313" key="2">
    <source>
        <dbReference type="EMBL" id="KAB1654081.1"/>
    </source>
</evidence>
<dbReference type="AlphaFoldDB" id="A0A7J5BQV4"/>
<accession>A0A7J5BQV4</accession>
<evidence type="ECO:0000256" key="1">
    <source>
        <dbReference type="SAM" id="Phobius"/>
    </source>
</evidence>
<name>A0A7J5BQV4_9MICO</name>
<evidence type="ECO:0000313" key="3">
    <source>
        <dbReference type="Proteomes" id="UP000467240"/>
    </source>
</evidence>
<dbReference type="NCBIfam" id="NF038065">
    <property type="entry name" value="Pr6Pr"/>
    <property type="match status" value="1"/>
</dbReference>
<sequence>MRLPIRALALVYRLAGVVIIAIGVIRVLGLGTPDFSPAGLLYYTSVSNLLGLAWTVVATVVTIARIRRSGVRGNASVVPPVGAGVALALLVTALIYLVLVAPGAFTQDSGSEPFTLTDNLVHIIGPALVMGDWLLFARRGSLRWWDPLWWAAIPYAYVAFALLRPLVTDALWPNGSRYPYPFFDPSDKGWGGVALYLLVITIVIEALAYVMVGFDRLAARRRRDGASPGPKG</sequence>
<keyword evidence="1" id="KW-0812">Transmembrane</keyword>
<feature type="transmembrane region" description="Helical" evidence="1">
    <location>
        <begin position="148"/>
        <end position="167"/>
    </location>
</feature>
<keyword evidence="1" id="KW-1133">Transmembrane helix</keyword>
<protein>
    <recommendedName>
        <fullName evidence="4">Pr6Pr family membrane protein</fullName>
    </recommendedName>
</protein>
<keyword evidence="1" id="KW-0472">Membrane</keyword>
<dbReference type="EMBL" id="WBJZ01000020">
    <property type="protein sequence ID" value="KAB1654081.1"/>
    <property type="molecule type" value="Genomic_DNA"/>
</dbReference>
<dbReference type="OrthoDB" id="9809977at2"/>
<feature type="transmembrane region" description="Helical" evidence="1">
    <location>
        <begin position="193"/>
        <end position="214"/>
    </location>
</feature>
<feature type="transmembrane region" description="Helical" evidence="1">
    <location>
        <begin position="7"/>
        <end position="28"/>
    </location>
</feature>
<gene>
    <name evidence="2" type="ORF">F8O01_14300</name>
</gene>
<proteinExistence type="predicted"/>
<keyword evidence="3" id="KW-1185">Reference proteome</keyword>
<dbReference type="RefSeq" id="WP_158041632.1">
    <property type="nucleotide sequence ID" value="NZ_JACCFV010000001.1"/>
</dbReference>
<comment type="caution">
    <text evidence="2">The sequence shown here is derived from an EMBL/GenBank/DDBJ whole genome shotgun (WGS) entry which is preliminary data.</text>
</comment>
<feature type="transmembrane region" description="Helical" evidence="1">
    <location>
        <begin position="119"/>
        <end position="136"/>
    </location>
</feature>